<evidence type="ECO:0000313" key="1">
    <source>
        <dbReference type="EMBL" id="GLJ78326.1"/>
    </source>
</evidence>
<dbReference type="AlphaFoldDB" id="A0A9W6HDV7"/>
<dbReference type="Proteomes" id="UP001142317">
    <property type="component" value="Unassembled WGS sequence"/>
</dbReference>
<sequence length="185" mass="19903">MSGADDAPAEAIARDFVARAGLEVQHVDRISAAIRDARTVAGDDREVFVIVAADGAVIAPLVLAVAETRLSQAEHAGLLWSDALLLPPTPYVVETSYLGTGFSVTMLERRQQRDLATRRWLFFGEDRTVIVSLGPVVPYGMAFAQIPVEAMLESARVDGFIAADARDYVDQLDAAAARFGEGWVA</sequence>
<evidence type="ECO:0000313" key="2">
    <source>
        <dbReference type="Proteomes" id="UP001142317"/>
    </source>
</evidence>
<dbReference type="EMBL" id="BSEO01000001">
    <property type="protein sequence ID" value="GLJ78326.1"/>
    <property type="molecule type" value="Genomic_DNA"/>
</dbReference>
<keyword evidence="2" id="KW-1185">Reference proteome</keyword>
<reference evidence="1" key="2">
    <citation type="submission" date="2023-01" db="EMBL/GenBank/DDBJ databases">
        <authorList>
            <person name="Sun Q."/>
            <person name="Evtushenko L."/>
        </authorList>
    </citation>
    <scope>NUCLEOTIDE SEQUENCE</scope>
    <source>
        <strain evidence="1">VKM Ac-1447</strain>
    </source>
</reference>
<reference evidence="1" key="1">
    <citation type="journal article" date="2014" name="Int. J. Syst. Evol. Microbiol.">
        <title>Complete genome sequence of Corynebacterium casei LMG S-19264T (=DSM 44701T), isolated from a smear-ripened cheese.</title>
        <authorList>
            <consortium name="US DOE Joint Genome Institute (JGI-PGF)"/>
            <person name="Walter F."/>
            <person name="Albersmeier A."/>
            <person name="Kalinowski J."/>
            <person name="Ruckert C."/>
        </authorList>
    </citation>
    <scope>NUCLEOTIDE SEQUENCE</scope>
    <source>
        <strain evidence="1">VKM Ac-1447</strain>
    </source>
</reference>
<proteinExistence type="predicted"/>
<name>A0A9W6HDV7_9MICO</name>
<comment type="caution">
    <text evidence="1">The sequence shown here is derived from an EMBL/GenBank/DDBJ whole genome shotgun (WGS) entry which is preliminary data.</text>
</comment>
<accession>A0A9W6HDV7</accession>
<protein>
    <submittedName>
        <fullName evidence="1">Uncharacterized protein</fullName>
    </submittedName>
</protein>
<organism evidence="1 2">
    <name type="scientific">Microbacterium imperiale</name>
    <dbReference type="NCBI Taxonomy" id="33884"/>
    <lineage>
        <taxon>Bacteria</taxon>
        <taxon>Bacillati</taxon>
        <taxon>Actinomycetota</taxon>
        <taxon>Actinomycetes</taxon>
        <taxon>Micrococcales</taxon>
        <taxon>Microbacteriaceae</taxon>
        <taxon>Microbacterium</taxon>
    </lineage>
</organism>
<gene>
    <name evidence="1" type="ORF">GCM10017586_00080</name>
</gene>